<protein>
    <recommendedName>
        <fullName evidence="3 7">UDP-glucose 6-dehydrogenase</fullName>
        <ecNumber evidence="3 7">1.1.1.22</ecNumber>
    </recommendedName>
</protein>
<name>A0ABV5AAC9_9BACL</name>
<dbReference type="RefSeq" id="WP_275472639.1">
    <property type="nucleotide sequence ID" value="NZ_CP162940.1"/>
</dbReference>
<dbReference type="Proteomes" id="UP001579974">
    <property type="component" value="Unassembled WGS sequence"/>
</dbReference>
<dbReference type="PIRSF" id="PIRSF500134">
    <property type="entry name" value="UDPglc_DH_bac"/>
    <property type="match status" value="1"/>
</dbReference>
<dbReference type="InterPro" id="IPR014026">
    <property type="entry name" value="UDP-Glc/GDP-Man_DH_dimer"/>
</dbReference>
<dbReference type="SMART" id="SM00984">
    <property type="entry name" value="UDPG_MGDP_dh_C"/>
    <property type="match status" value="1"/>
</dbReference>
<feature type="domain" description="UDP-glucose/GDP-mannose dehydrogenase C-terminal" evidence="8">
    <location>
        <begin position="310"/>
        <end position="411"/>
    </location>
</feature>
<sequence>MKVLVVGTGYVGLVTGVCLASFGHDVVCVDQDWQKIARLNMGECPIYEDGLEPLLREQLLANRLSFDTAISDSTDCDIALIAVGTPPRNDGSADLASVFEVVSELGHKLKQGAFIGTKSTVPVGTAHSIETFLESMGRQDIRVVSIPEFLREGSALSDTLQPSRLIFGVPDEESLRVLEELHRPLEVPVVACNRATAEMIKYASNAFLATKISFINEIANICERVGADVQQVSQGMGLDPRIGSSFLRAGLGYGGSCFPKDTRALVNIAGDVAYDFKLLKAVVEVNQRQRTEPIRRLRQWFGDLSHIRVTLLGVAFKPGTNDIRESPALEIGERLRSQGAQVQFYDPVVTRFQLQSQEFVRVLDDPYMALEHADAAIIVTEWPEIVDLDWARVGAVMRRRLVFDGRNVLDPAALEEAGFLIENFGFHPALLLASARDSAVQA</sequence>
<dbReference type="InterPro" id="IPR014027">
    <property type="entry name" value="UDP-Glc/GDP-Man_DH_C"/>
</dbReference>
<evidence type="ECO:0000256" key="7">
    <source>
        <dbReference type="PIRNR" id="PIRNR000124"/>
    </source>
</evidence>
<evidence type="ECO:0000256" key="1">
    <source>
        <dbReference type="ARBA" id="ARBA00004701"/>
    </source>
</evidence>
<dbReference type="InterPro" id="IPR017476">
    <property type="entry name" value="UDP-Glc/GDP-Man"/>
</dbReference>
<dbReference type="Pfam" id="PF03721">
    <property type="entry name" value="UDPG_MGDP_dh_N"/>
    <property type="match status" value="1"/>
</dbReference>
<dbReference type="InterPro" id="IPR036220">
    <property type="entry name" value="UDP-Glc/GDP-Man_DH_C_sf"/>
</dbReference>
<keyword evidence="5 7" id="KW-0520">NAD</keyword>
<comment type="caution">
    <text evidence="9">The sequence shown here is derived from an EMBL/GenBank/DDBJ whole genome shotgun (WGS) entry which is preliminary data.</text>
</comment>
<dbReference type="Pfam" id="PF03720">
    <property type="entry name" value="UDPG_MGDP_dh_C"/>
    <property type="match status" value="1"/>
</dbReference>
<dbReference type="GO" id="GO:0016491">
    <property type="term" value="F:oxidoreductase activity"/>
    <property type="evidence" value="ECO:0007669"/>
    <property type="project" value="UniProtKB-KW"/>
</dbReference>
<gene>
    <name evidence="9" type="ORF">KKP3000_002216</name>
</gene>
<dbReference type="EMBL" id="JBDXSU010000002">
    <property type="protein sequence ID" value="MFB5189217.1"/>
    <property type="molecule type" value="Genomic_DNA"/>
</dbReference>
<reference evidence="9 10" key="1">
    <citation type="journal article" date="2024" name="Int. J. Mol. Sci.">
        <title>Exploration of Alicyclobacillus spp. Genome in Search of Antibiotic Resistance.</title>
        <authorList>
            <person name="Bucka-Kolendo J."/>
            <person name="Kiousi D.E."/>
            <person name="Dekowska A."/>
            <person name="Mikolajczuk-Szczyrba A."/>
            <person name="Karadedos D.M."/>
            <person name="Michael P."/>
            <person name="Galanis A."/>
            <person name="Sokolowska B."/>
        </authorList>
    </citation>
    <scope>NUCLEOTIDE SEQUENCE [LARGE SCALE GENOMIC DNA]</scope>
    <source>
        <strain evidence="9 10">KKP 3000</strain>
    </source>
</reference>
<comment type="catalytic activity">
    <reaction evidence="6 7">
        <text>UDP-alpha-D-glucose + 2 NAD(+) + H2O = UDP-alpha-D-glucuronate + 2 NADH + 3 H(+)</text>
        <dbReference type="Rhea" id="RHEA:23596"/>
        <dbReference type="ChEBI" id="CHEBI:15377"/>
        <dbReference type="ChEBI" id="CHEBI:15378"/>
        <dbReference type="ChEBI" id="CHEBI:57540"/>
        <dbReference type="ChEBI" id="CHEBI:57945"/>
        <dbReference type="ChEBI" id="CHEBI:58052"/>
        <dbReference type="ChEBI" id="CHEBI:58885"/>
        <dbReference type="EC" id="1.1.1.22"/>
    </reaction>
</comment>
<evidence type="ECO:0000256" key="4">
    <source>
        <dbReference type="ARBA" id="ARBA00023002"/>
    </source>
</evidence>
<evidence type="ECO:0000259" key="8">
    <source>
        <dbReference type="SMART" id="SM00984"/>
    </source>
</evidence>
<keyword evidence="10" id="KW-1185">Reference proteome</keyword>
<proteinExistence type="inferred from homology"/>
<dbReference type="SUPFAM" id="SSF51735">
    <property type="entry name" value="NAD(P)-binding Rossmann-fold domains"/>
    <property type="match status" value="1"/>
</dbReference>
<dbReference type="SUPFAM" id="SSF48179">
    <property type="entry name" value="6-phosphogluconate dehydrogenase C-terminal domain-like"/>
    <property type="match status" value="1"/>
</dbReference>
<dbReference type="InterPro" id="IPR008927">
    <property type="entry name" value="6-PGluconate_DH-like_C_sf"/>
</dbReference>
<organism evidence="9 10">
    <name type="scientific">Alicyclobacillus fastidiosus</name>
    <dbReference type="NCBI Taxonomy" id="392011"/>
    <lineage>
        <taxon>Bacteria</taxon>
        <taxon>Bacillati</taxon>
        <taxon>Bacillota</taxon>
        <taxon>Bacilli</taxon>
        <taxon>Bacillales</taxon>
        <taxon>Alicyclobacillaceae</taxon>
        <taxon>Alicyclobacillus</taxon>
    </lineage>
</organism>
<dbReference type="Gene3D" id="1.20.5.100">
    <property type="entry name" value="Cytochrome c1, transmembrane anchor, C-terminal"/>
    <property type="match status" value="1"/>
</dbReference>
<dbReference type="InterPro" id="IPR036291">
    <property type="entry name" value="NAD(P)-bd_dom_sf"/>
</dbReference>
<evidence type="ECO:0000256" key="6">
    <source>
        <dbReference type="ARBA" id="ARBA00047473"/>
    </source>
</evidence>
<dbReference type="Gene3D" id="3.40.50.720">
    <property type="entry name" value="NAD(P)-binding Rossmann-like Domain"/>
    <property type="match status" value="2"/>
</dbReference>
<dbReference type="PANTHER" id="PTHR43750">
    <property type="entry name" value="UDP-GLUCOSE 6-DEHYDROGENASE TUAD"/>
    <property type="match status" value="1"/>
</dbReference>
<keyword evidence="4 7" id="KW-0560">Oxidoreductase</keyword>
<dbReference type="SUPFAM" id="SSF52413">
    <property type="entry name" value="UDP-glucose/GDP-mannose dehydrogenase C-terminal domain"/>
    <property type="match status" value="1"/>
</dbReference>
<evidence type="ECO:0000256" key="5">
    <source>
        <dbReference type="ARBA" id="ARBA00023027"/>
    </source>
</evidence>
<dbReference type="InterPro" id="IPR028357">
    <property type="entry name" value="UDPglc_DH_bac"/>
</dbReference>
<evidence type="ECO:0000313" key="10">
    <source>
        <dbReference type="Proteomes" id="UP001579974"/>
    </source>
</evidence>
<dbReference type="NCBIfam" id="TIGR03026">
    <property type="entry name" value="NDP-sugDHase"/>
    <property type="match status" value="1"/>
</dbReference>
<comment type="pathway">
    <text evidence="1">Nucleotide-sugar biosynthesis; UDP-alpha-D-glucuronate biosynthesis; UDP-alpha-D-glucuronate from UDP-alpha-D-glucose: step 1/1.</text>
</comment>
<dbReference type="PANTHER" id="PTHR43750:SF3">
    <property type="entry name" value="UDP-GLUCOSE 6-DEHYDROGENASE TUAD"/>
    <property type="match status" value="1"/>
</dbReference>
<dbReference type="Pfam" id="PF00984">
    <property type="entry name" value="UDPG_MGDP_dh"/>
    <property type="match status" value="1"/>
</dbReference>
<comment type="similarity">
    <text evidence="2 7">Belongs to the UDP-glucose/GDP-mannose dehydrogenase family.</text>
</comment>
<evidence type="ECO:0000256" key="2">
    <source>
        <dbReference type="ARBA" id="ARBA00006601"/>
    </source>
</evidence>
<dbReference type="InterPro" id="IPR001732">
    <property type="entry name" value="UDP-Glc/GDP-Man_DH_N"/>
</dbReference>
<dbReference type="EC" id="1.1.1.22" evidence="3 7"/>
<dbReference type="PIRSF" id="PIRSF000124">
    <property type="entry name" value="UDPglc_GDPman_dh"/>
    <property type="match status" value="1"/>
</dbReference>
<evidence type="ECO:0000256" key="3">
    <source>
        <dbReference type="ARBA" id="ARBA00012954"/>
    </source>
</evidence>
<accession>A0ABV5AAC9</accession>
<evidence type="ECO:0000313" key="9">
    <source>
        <dbReference type="EMBL" id="MFB5189217.1"/>
    </source>
</evidence>